<evidence type="ECO:0000256" key="1">
    <source>
        <dbReference type="SAM" id="MobiDB-lite"/>
    </source>
</evidence>
<feature type="compositionally biased region" description="Low complexity" evidence="1">
    <location>
        <begin position="142"/>
        <end position="153"/>
    </location>
</feature>
<feature type="compositionally biased region" description="Basic residues" evidence="1">
    <location>
        <begin position="174"/>
        <end position="190"/>
    </location>
</feature>
<keyword evidence="3" id="KW-1185">Reference proteome</keyword>
<accession>A0A9P8T308</accession>
<feature type="compositionally biased region" description="Basic residues" evidence="1">
    <location>
        <begin position="92"/>
        <end position="111"/>
    </location>
</feature>
<dbReference type="Proteomes" id="UP000769157">
    <property type="component" value="Unassembled WGS sequence"/>
</dbReference>
<dbReference type="EMBL" id="JAEUBE010000375">
    <property type="protein sequence ID" value="KAH3663321.1"/>
    <property type="molecule type" value="Genomic_DNA"/>
</dbReference>
<dbReference type="GeneID" id="70237275"/>
<feature type="compositionally biased region" description="Low complexity" evidence="1">
    <location>
        <begin position="120"/>
        <end position="129"/>
    </location>
</feature>
<feature type="region of interest" description="Disordered" evidence="1">
    <location>
        <begin position="47"/>
        <end position="208"/>
    </location>
</feature>
<comment type="caution">
    <text evidence="2">The sequence shown here is derived from an EMBL/GenBank/DDBJ whole genome shotgun (WGS) entry which is preliminary data.</text>
</comment>
<evidence type="ECO:0000313" key="2">
    <source>
        <dbReference type="EMBL" id="KAH3663321.1"/>
    </source>
</evidence>
<organism evidence="2 3">
    <name type="scientific">Ogataea philodendri</name>
    <dbReference type="NCBI Taxonomy" id="1378263"/>
    <lineage>
        <taxon>Eukaryota</taxon>
        <taxon>Fungi</taxon>
        <taxon>Dikarya</taxon>
        <taxon>Ascomycota</taxon>
        <taxon>Saccharomycotina</taxon>
        <taxon>Pichiomycetes</taxon>
        <taxon>Pichiales</taxon>
        <taxon>Pichiaceae</taxon>
        <taxon>Ogataea</taxon>
    </lineage>
</organism>
<proteinExistence type="predicted"/>
<protein>
    <submittedName>
        <fullName evidence="2">Uncharacterized protein</fullName>
    </submittedName>
</protein>
<sequence length="418" mass="47701">MASHPTNHGFPLRRRDSVSSMSSVRSVRSMLTPRELSTDSLLTIEDRFVRRPRTQRPRLSNPASESRLSLPPPASVRETYYFPNGEVFRPRSQPRPKSGKHHSMPNMRNRHMIVPPVVPPTQTTPVPTVNSVQRIQFQETGSSVSSASASPSVDHGTPASSITFSEEEEEEKRGFKKMLGKLLRKDKSPKKNAVEVKSQRDSDSSLEHLSMSSLSLNVDLSDDDDKSFVAGDDQDLDGGDLETELDYISSIMGIGETYFFEDLDHQDKLIKRKSLRMKSLEKHKSLSRKNTGDSHVSLDTEYYKHHINKHYSGEEKFEIVTSNRIKEPATTALEAKSSVKTRSFEQLKVSFSNKIYLNTTFSPDSYVRFNKGLKHTYSQLAKDPEQIKEIRAELNHYKQYEMAVHKQSREYTHYFQTA</sequence>
<reference evidence="2" key="1">
    <citation type="journal article" date="2021" name="Open Biol.">
        <title>Shared evolutionary footprints suggest mitochondrial oxidative damage underlies multiple complex I losses in fungi.</title>
        <authorList>
            <person name="Schikora-Tamarit M.A."/>
            <person name="Marcet-Houben M."/>
            <person name="Nosek J."/>
            <person name="Gabaldon T."/>
        </authorList>
    </citation>
    <scope>NUCLEOTIDE SEQUENCE</scope>
    <source>
        <strain evidence="2">CBS6075</strain>
    </source>
</reference>
<dbReference type="AlphaFoldDB" id="A0A9P8T308"/>
<dbReference type="RefSeq" id="XP_046059744.1">
    <property type="nucleotide sequence ID" value="XM_046206482.1"/>
</dbReference>
<feature type="compositionally biased region" description="Low complexity" evidence="1">
    <location>
        <begin position="18"/>
        <end position="30"/>
    </location>
</feature>
<feature type="compositionally biased region" description="Basic and acidic residues" evidence="1">
    <location>
        <begin position="192"/>
        <end position="206"/>
    </location>
</feature>
<reference evidence="2" key="2">
    <citation type="submission" date="2021-01" db="EMBL/GenBank/DDBJ databases">
        <authorList>
            <person name="Schikora-Tamarit M.A."/>
        </authorList>
    </citation>
    <scope>NUCLEOTIDE SEQUENCE</scope>
    <source>
        <strain evidence="2">CBS6075</strain>
    </source>
</reference>
<dbReference type="OrthoDB" id="3995715at2759"/>
<name>A0A9P8T308_9ASCO</name>
<gene>
    <name evidence="2" type="ORF">OGAPHI_005311</name>
</gene>
<feature type="compositionally biased region" description="Polar residues" evidence="1">
    <location>
        <begin position="130"/>
        <end position="141"/>
    </location>
</feature>
<evidence type="ECO:0000313" key="3">
    <source>
        <dbReference type="Proteomes" id="UP000769157"/>
    </source>
</evidence>
<feature type="region of interest" description="Disordered" evidence="1">
    <location>
        <begin position="1"/>
        <end position="32"/>
    </location>
</feature>